<keyword evidence="3" id="KW-1185">Reference proteome</keyword>
<evidence type="ECO:0000313" key="3">
    <source>
        <dbReference type="Proteomes" id="UP000593577"/>
    </source>
</evidence>
<keyword evidence="1" id="KW-1133">Transmembrane helix</keyword>
<dbReference type="Proteomes" id="UP000593577">
    <property type="component" value="Unassembled WGS sequence"/>
</dbReference>
<name>A0A7J8WV31_GOSAI</name>
<feature type="transmembrane region" description="Helical" evidence="1">
    <location>
        <begin position="7"/>
        <end position="31"/>
    </location>
</feature>
<dbReference type="AlphaFoldDB" id="A0A7J8WV31"/>
<protein>
    <submittedName>
        <fullName evidence="2">Uncharacterized protein</fullName>
    </submittedName>
</protein>
<dbReference type="EMBL" id="JABFAA010000003">
    <property type="protein sequence ID" value="MBA0678419.1"/>
    <property type="molecule type" value="Genomic_DNA"/>
</dbReference>
<accession>A0A7J8WV31</accession>
<reference evidence="2 3" key="1">
    <citation type="journal article" date="2019" name="Genome Biol. Evol.">
        <title>Insights into the evolution of the New World diploid cottons (Gossypium, subgenus Houzingenia) based on genome sequencing.</title>
        <authorList>
            <person name="Grover C.E."/>
            <person name="Arick M.A. 2nd"/>
            <person name="Thrash A."/>
            <person name="Conover J.L."/>
            <person name="Sanders W.S."/>
            <person name="Peterson D.G."/>
            <person name="Frelichowski J.E."/>
            <person name="Scheffler J.A."/>
            <person name="Scheffler B.E."/>
            <person name="Wendel J.F."/>
        </authorList>
    </citation>
    <scope>NUCLEOTIDE SEQUENCE [LARGE SCALE GENOMIC DNA]</scope>
    <source>
        <strain evidence="2">185</strain>
        <tissue evidence="2">Leaf</tissue>
    </source>
</reference>
<keyword evidence="1" id="KW-0472">Membrane</keyword>
<proteinExistence type="predicted"/>
<evidence type="ECO:0000313" key="2">
    <source>
        <dbReference type="EMBL" id="MBA0678419.1"/>
    </source>
</evidence>
<keyword evidence="1" id="KW-0812">Transmembrane</keyword>
<organism evidence="2 3">
    <name type="scientific">Gossypium aridum</name>
    <name type="common">American cotton</name>
    <name type="synonym">Erioxylum aridum</name>
    <dbReference type="NCBI Taxonomy" id="34290"/>
    <lineage>
        <taxon>Eukaryota</taxon>
        <taxon>Viridiplantae</taxon>
        <taxon>Streptophyta</taxon>
        <taxon>Embryophyta</taxon>
        <taxon>Tracheophyta</taxon>
        <taxon>Spermatophyta</taxon>
        <taxon>Magnoliopsida</taxon>
        <taxon>eudicotyledons</taxon>
        <taxon>Gunneridae</taxon>
        <taxon>Pentapetalae</taxon>
        <taxon>rosids</taxon>
        <taxon>malvids</taxon>
        <taxon>Malvales</taxon>
        <taxon>Malvaceae</taxon>
        <taxon>Malvoideae</taxon>
        <taxon>Gossypium</taxon>
    </lineage>
</organism>
<comment type="caution">
    <text evidence="2">The sequence shown here is derived from an EMBL/GenBank/DDBJ whole genome shotgun (WGS) entry which is preliminary data.</text>
</comment>
<sequence length="121" mass="14223">MMKSSGCFTVIMGICLIYLISMWTSICFELWPNFFNFAYSCFTFGKVDLEPTVEEYIALLRCLKIQVDRAYSRAVNVPNFAKKLMNITGMREQWVTVRIRHKRRKQIYSLEKLARSNFGTP</sequence>
<evidence type="ECO:0000256" key="1">
    <source>
        <dbReference type="SAM" id="Phobius"/>
    </source>
</evidence>
<gene>
    <name evidence="2" type="ORF">Goari_019769</name>
</gene>